<evidence type="ECO:0000256" key="3">
    <source>
        <dbReference type="ARBA" id="ARBA00023125"/>
    </source>
</evidence>
<dbReference type="PANTHER" id="PTHR37534">
    <property type="entry name" value="TRANSCRIPTIONAL ACTIVATOR PROTEIN UGA3"/>
    <property type="match status" value="1"/>
</dbReference>
<dbReference type="EMBL" id="JXNT01000009">
    <property type="protein sequence ID" value="ODM17180.1"/>
    <property type="molecule type" value="Genomic_DNA"/>
</dbReference>
<proteinExistence type="predicted"/>
<dbReference type="Pfam" id="PF00172">
    <property type="entry name" value="Zn_clus"/>
    <property type="match status" value="1"/>
</dbReference>
<organism evidence="8 9">
    <name type="scientific">Aspergillus cristatus</name>
    <name type="common">Chinese Fuzhuan brick tea-fermentation fungus</name>
    <name type="synonym">Eurotium cristatum</name>
    <dbReference type="NCBI Taxonomy" id="573508"/>
    <lineage>
        <taxon>Eukaryota</taxon>
        <taxon>Fungi</taxon>
        <taxon>Dikarya</taxon>
        <taxon>Ascomycota</taxon>
        <taxon>Pezizomycotina</taxon>
        <taxon>Eurotiomycetes</taxon>
        <taxon>Eurotiomycetidae</taxon>
        <taxon>Eurotiales</taxon>
        <taxon>Aspergillaceae</taxon>
        <taxon>Aspergillus</taxon>
        <taxon>Aspergillus subgen. Aspergillus</taxon>
    </lineage>
</organism>
<dbReference type="Pfam" id="PF11951">
    <property type="entry name" value="Fungal_trans_2"/>
    <property type="match status" value="1"/>
</dbReference>
<dbReference type="PROSITE" id="PS50048">
    <property type="entry name" value="ZN2_CY6_FUNGAL_2"/>
    <property type="match status" value="1"/>
</dbReference>
<dbReference type="GO" id="GO:0045944">
    <property type="term" value="P:positive regulation of transcription by RNA polymerase II"/>
    <property type="evidence" value="ECO:0007669"/>
    <property type="project" value="TreeGrafter"/>
</dbReference>
<dbReference type="PROSITE" id="PS00463">
    <property type="entry name" value="ZN2_CY6_FUNGAL_1"/>
    <property type="match status" value="1"/>
</dbReference>
<dbReference type="InterPro" id="IPR021858">
    <property type="entry name" value="Fun_TF"/>
</dbReference>
<evidence type="ECO:0000256" key="2">
    <source>
        <dbReference type="ARBA" id="ARBA00023015"/>
    </source>
</evidence>
<dbReference type="GO" id="GO:0000976">
    <property type="term" value="F:transcription cis-regulatory region binding"/>
    <property type="evidence" value="ECO:0007669"/>
    <property type="project" value="TreeGrafter"/>
</dbReference>
<dbReference type="VEuPathDB" id="FungiDB:SI65_07579"/>
<dbReference type="OrthoDB" id="3509362at2759"/>
<evidence type="ECO:0000313" key="8">
    <source>
        <dbReference type="EMBL" id="ODM17180.1"/>
    </source>
</evidence>
<evidence type="ECO:0000256" key="4">
    <source>
        <dbReference type="ARBA" id="ARBA00023163"/>
    </source>
</evidence>
<dbReference type="GO" id="GO:0008270">
    <property type="term" value="F:zinc ion binding"/>
    <property type="evidence" value="ECO:0007669"/>
    <property type="project" value="InterPro"/>
</dbReference>
<dbReference type="InterPro" id="IPR001138">
    <property type="entry name" value="Zn2Cys6_DnaBD"/>
</dbReference>
<accession>A0A1E3B885</accession>
<evidence type="ECO:0000259" key="7">
    <source>
        <dbReference type="PROSITE" id="PS50048"/>
    </source>
</evidence>
<keyword evidence="5" id="KW-0539">Nucleus</keyword>
<sequence>MSRTSTTTSAPDHAATRKKYRREGGRWSRSGCLTCKKRRKRCDEAKPSCHNCTRLGKTCEGYGSMWAKPLDPFAQVFQPEGQKRRRISSSSPCSSDGFSEGSLALSTISPAPGDFDDSLSIESYSTSEANDQSEYTTPYASPQPSLYLTRLTPLETHYLQYHIEQGSKLLANLETTENPLRSLIIPRALSSPLLMKAMCALSAMHFSNRSFDSFGVGIDAQTAATKYYIQTMKGIRMALAEDPGGGVSDEVVLAVGLLCKYEIVRGSVRQWAVHLGALQRLVISRGGYASLDRDTAEFLCGFFTYAHNVAKLTNRRHITGVMPEVDSVRIRKLDIYIGYTEDILKLCARTSDLPSLDPLSLQTEVNDMNDEEVHYHIDQSEFFNTPKEHAWWLYWYLHGYTNSFDTSPFNKGSWFAKQTGNYEEYPELYQLLPDKPEFGVYWIAQCKEYARPHVKCVAYNDVVPDDTQMARGEVMTILNLMHGQLGLKCLVKDRIAPVLLISLYGFYPRIIEAYFDGNELIIRRTKACDFSYMNSKGFKIFAQWSLAQADDDTSKEDLVNVAFGRLSVG</sequence>
<evidence type="ECO:0000313" key="9">
    <source>
        <dbReference type="Proteomes" id="UP000094569"/>
    </source>
</evidence>
<dbReference type="InterPro" id="IPR036864">
    <property type="entry name" value="Zn2-C6_fun-type_DNA-bd_sf"/>
</dbReference>
<dbReference type="Proteomes" id="UP000094569">
    <property type="component" value="Unassembled WGS sequence"/>
</dbReference>
<dbReference type="PANTHER" id="PTHR37534:SF16">
    <property type="entry name" value="ZN(II)2CYS6 TRANSCRIPTION FACTOR (EUROFUNG)-RELATED"/>
    <property type="match status" value="1"/>
</dbReference>
<evidence type="ECO:0000256" key="6">
    <source>
        <dbReference type="SAM" id="MobiDB-lite"/>
    </source>
</evidence>
<dbReference type="GO" id="GO:0000981">
    <property type="term" value="F:DNA-binding transcription factor activity, RNA polymerase II-specific"/>
    <property type="evidence" value="ECO:0007669"/>
    <property type="project" value="InterPro"/>
</dbReference>
<feature type="domain" description="Zn(2)-C6 fungal-type" evidence="7">
    <location>
        <begin position="31"/>
        <end position="59"/>
    </location>
</feature>
<evidence type="ECO:0000256" key="5">
    <source>
        <dbReference type="ARBA" id="ARBA00023242"/>
    </source>
</evidence>
<dbReference type="GO" id="GO:0005634">
    <property type="term" value="C:nucleus"/>
    <property type="evidence" value="ECO:0007669"/>
    <property type="project" value="UniProtKB-SubCell"/>
</dbReference>
<keyword evidence="9" id="KW-1185">Reference proteome</keyword>
<comment type="subcellular location">
    <subcellularLocation>
        <location evidence="1">Nucleus</location>
    </subcellularLocation>
</comment>
<evidence type="ECO:0000256" key="1">
    <source>
        <dbReference type="ARBA" id="ARBA00004123"/>
    </source>
</evidence>
<keyword evidence="4" id="KW-0804">Transcription</keyword>
<dbReference type="SMART" id="SM00066">
    <property type="entry name" value="GAL4"/>
    <property type="match status" value="1"/>
</dbReference>
<dbReference type="SUPFAM" id="SSF57701">
    <property type="entry name" value="Zn2/Cys6 DNA-binding domain"/>
    <property type="match status" value="1"/>
</dbReference>
<comment type="caution">
    <text evidence="8">The sequence shown here is derived from an EMBL/GenBank/DDBJ whole genome shotgun (WGS) entry which is preliminary data.</text>
</comment>
<dbReference type="AlphaFoldDB" id="A0A1E3B885"/>
<dbReference type="Gene3D" id="4.10.240.10">
    <property type="entry name" value="Zn(2)-C6 fungal-type DNA-binding domain"/>
    <property type="match status" value="1"/>
</dbReference>
<dbReference type="CDD" id="cd00067">
    <property type="entry name" value="GAL4"/>
    <property type="match status" value="1"/>
</dbReference>
<feature type="compositionally biased region" description="Polar residues" evidence="6">
    <location>
        <begin position="1"/>
        <end position="10"/>
    </location>
</feature>
<keyword evidence="2" id="KW-0805">Transcription regulation</keyword>
<gene>
    <name evidence="8" type="ORF">SI65_07579</name>
</gene>
<name>A0A1E3B885_ASPCR</name>
<protein>
    <recommendedName>
        <fullName evidence="7">Zn(2)-C6 fungal-type domain-containing protein</fullName>
    </recommendedName>
</protein>
<keyword evidence="3" id="KW-0238">DNA-binding</keyword>
<feature type="region of interest" description="Disordered" evidence="6">
    <location>
        <begin position="1"/>
        <end position="22"/>
    </location>
</feature>
<reference evidence="8 9" key="1">
    <citation type="journal article" date="2016" name="BMC Genomics">
        <title>Comparative genomic and transcriptomic analyses of the Fuzhuan brick tea-fermentation fungus Aspergillus cristatus.</title>
        <authorList>
            <person name="Ge Y."/>
            <person name="Wang Y."/>
            <person name="Liu Y."/>
            <person name="Tan Y."/>
            <person name="Ren X."/>
            <person name="Zhang X."/>
            <person name="Hyde K.D."/>
            <person name="Liu Y."/>
            <person name="Liu Z."/>
        </authorList>
    </citation>
    <scope>NUCLEOTIDE SEQUENCE [LARGE SCALE GENOMIC DNA]</scope>
    <source>
        <strain evidence="8 9">GZAAS20.1005</strain>
    </source>
</reference>